<dbReference type="GO" id="GO:0071555">
    <property type="term" value="P:cell wall organization"/>
    <property type="evidence" value="ECO:0007669"/>
    <property type="project" value="UniProtKB-KW"/>
</dbReference>
<keyword evidence="13" id="KW-0573">Peptidoglycan synthesis</keyword>
<evidence type="ECO:0000256" key="2">
    <source>
        <dbReference type="ARBA" id="ARBA00001946"/>
    </source>
</evidence>
<comment type="similarity">
    <text evidence="5">Belongs to the D-alanine--D-alanine ligase family.</text>
</comment>
<dbReference type="SUPFAM" id="SSF52440">
    <property type="entry name" value="PreATP-grasp domain"/>
    <property type="match status" value="1"/>
</dbReference>
<evidence type="ECO:0000256" key="12">
    <source>
        <dbReference type="ARBA" id="ARBA00022960"/>
    </source>
</evidence>
<dbReference type="Gene3D" id="3.30.470.20">
    <property type="entry name" value="ATP-grasp fold, B domain"/>
    <property type="match status" value="1"/>
</dbReference>
<dbReference type="GO" id="GO:0008360">
    <property type="term" value="P:regulation of cell shape"/>
    <property type="evidence" value="ECO:0007669"/>
    <property type="project" value="UniProtKB-KW"/>
</dbReference>
<evidence type="ECO:0000259" key="17">
    <source>
        <dbReference type="PROSITE" id="PS50975"/>
    </source>
</evidence>
<keyword evidence="12" id="KW-0133">Cell shape</keyword>
<comment type="cofactor">
    <cofactor evidence="1">
        <name>Mn(2+)</name>
        <dbReference type="ChEBI" id="CHEBI:29035"/>
    </cofactor>
</comment>
<dbReference type="GO" id="GO:0005524">
    <property type="term" value="F:ATP binding"/>
    <property type="evidence" value="ECO:0007669"/>
    <property type="project" value="UniProtKB-KW"/>
</dbReference>
<dbReference type="Gene3D" id="3.40.50.20">
    <property type="match status" value="1"/>
</dbReference>
<feature type="domain" description="ATP-grasp" evidence="17">
    <location>
        <begin position="137"/>
        <end position="344"/>
    </location>
</feature>
<keyword evidence="15" id="KW-0961">Cell wall biogenesis/degradation</keyword>
<dbReference type="NCBIfam" id="NF002528">
    <property type="entry name" value="PRK01966.1-4"/>
    <property type="match status" value="1"/>
</dbReference>
<dbReference type="InterPro" id="IPR013815">
    <property type="entry name" value="ATP_grasp_subdomain_1"/>
</dbReference>
<evidence type="ECO:0000256" key="16">
    <source>
        <dbReference type="ARBA" id="ARBA00060592"/>
    </source>
</evidence>
<name>A0A6J7EFL7_9ZZZZ</name>
<keyword evidence="10" id="KW-0067">ATP-binding</keyword>
<evidence type="ECO:0000256" key="13">
    <source>
        <dbReference type="ARBA" id="ARBA00022984"/>
    </source>
</evidence>
<keyword evidence="6" id="KW-0963">Cytoplasm</keyword>
<evidence type="ECO:0000256" key="9">
    <source>
        <dbReference type="ARBA" id="ARBA00022741"/>
    </source>
</evidence>
<evidence type="ECO:0000256" key="14">
    <source>
        <dbReference type="ARBA" id="ARBA00023211"/>
    </source>
</evidence>
<dbReference type="PANTHER" id="PTHR23132:SF25">
    <property type="entry name" value="D-ALANINE--D-ALANINE LIGASE A"/>
    <property type="match status" value="1"/>
</dbReference>
<keyword evidence="14" id="KW-0464">Manganese</keyword>
<keyword evidence="11" id="KW-0460">Magnesium</keyword>
<dbReference type="HAMAP" id="MF_00047">
    <property type="entry name" value="Dala_Dala_lig"/>
    <property type="match status" value="1"/>
</dbReference>
<evidence type="ECO:0000256" key="8">
    <source>
        <dbReference type="ARBA" id="ARBA00022723"/>
    </source>
</evidence>
<evidence type="ECO:0000313" key="18">
    <source>
        <dbReference type="EMBL" id="CAB4880070.1"/>
    </source>
</evidence>
<dbReference type="NCBIfam" id="NF002378">
    <property type="entry name" value="PRK01372.1"/>
    <property type="match status" value="1"/>
</dbReference>
<evidence type="ECO:0000256" key="5">
    <source>
        <dbReference type="ARBA" id="ARBA00010871"/>
    </source>
</evidence>
<proteinExistence type="inferred from homology"/>
<comment type="pathway">
    <text evidence="16">Glycan biosynthesis.</text>
</comment>
<evidence type="ECO:0000256" key="1">
    <source>
        <dbReference type="ARBA" id="ARBA00001936"/>
    </source>
</evidence>
<dbReference type="PANTHER" id="PTHR23132">
    <property type="entry name" value="D-ALANINE--D-ALANINE LIGASE"/>
    <property type="match status" value="1"/>
</dbReference>
<evidence type="ECO:0000256" key="6">
    <source>
        <dbReference type="ARBA" id="ARBA00022490"/>
    </source>
</evidence>
<keyword evidence="9" id="KW-0547">Nucleotide-binding</keyword>
<keyword evidence="8" id="KW-0479">Metal-binding</keyword>
<dbReference type="AlphaFoldDB" id="A0A6J7EFL7"/>
<dbReference type="FunFam" id="3.30.470.20:FF:000008">
    <property type="entry name" value="D-alanine--D-alanine ligase"/>
    <property type="match status" value="1"/>
</dbReference>
<dbReference type="InterPro" id="IPR000291">
    <property type="entry name" value="D-Ala_lig_Van_CS"/>
</dbReference>
<evidence type="ECO:0000256" key="15">
    <source>
        <dbReference type="ARBA" id="ARBA00023316"/>
    </source>
</evidence>
<dbReference type="EMBL" id="CAFBLW010000088">
    <property type="protein sequence ID" value="CAB4880070.1"/>
    <property type="molecule type" value="Genomic_DNA"/>
</dbReference>
<keyword evidence="7" id="KW-0436">Ligase</keyword>
<dbReference type="InterPro" id="IPR011761">
    <property type="entry name" value="ATP-grasp"/>
</dbReference>
<dbReference type="GO" id="GO:0046872">
    <property type="term" value="F:metal ion binding"/>
    <property type="evidence" value="ECO:0007669"/>
    <property type="project" value="UniProtKB-KW"/>
</dbReference>
<dbReference type="InterPro" id="IPR011127">
    <property type="entry name" value="Dala_Dala_lig_N"/>
</dbReference>
<protein>
    <submittedName>
        <fullName evidence="18">Unannotated protein</fullName>
    </submittedName>
</protein>
<dbReference type="FunFam" id="3.30.1490.20:FF:000007">
    <property type="entry name" value="D-alanine--D-alanine ligase"/>
    <property type="match status" value="1"/>
</dbReference>
<accession>A0A6J7EFL7</accession>
<dbReference type="InterPro" id="IPR005905">
    <property type="entry name" value="D_ala_D_ala"/>
</dbReference>
<organism evidence="18">
    <name type="scientific">freshwater metagenome</name>
    <dbReference type="NCBI Taxonomy" id="449393"/>
    <lineage>
        <taxon>unclassified sequences</taxon>
        <taxon>metagenomes</taxon>
        <taxon>ecological metagenomes</taxon>
    </lineage>
</organism>
<comment type="cofactor">
    <cofactor evidence="2">
        <name>Mg(2+)</name>
        <dbReference type="ChEBI" id="CHEBI:18420"/>
    </cofactor>
</comment>
<dbReference type="GO" id="GO:0009252">
    <property type="term" value="P:peptidoglycan biosynthetic process"/>
    <property type="evidence" value="ECO:0007669"/>
    <property type="project" value="UniProtKB-KW"/>
</dbReference>
<dbReference type="InterPro" id="IPR011095">
    <property type="entry name" value="Dala_Dala_lig_C"/>
</dbReference>
<dbReference type="Pfam" id="PF01820">
    <property type="entry name" value="Dala_Dala_lig_N"/>
    <property type="match status" value="1"/>
</dbReference>
<dbReference type="GO" id="GO:0008716">
    <property type="term" value="F:D-alanine-D-alanine ligase activity"/>
    <property type="evidence" value="ECO:0007669"/>
    <property type="project" value="InterPro"/>
</dbReference>
<sequence>MSKKRVAIICGGRSSEHEISCVSAGGVLAAIDRSQFEPILIGITKSGKWVLVPEEHKMEILNGSLPSVPESAPVVVADVAGFSVAGKALAIDIVFPLLHGPYGEDGTIQGLLEIANIPYVGSGVLASAVAMDKSFAKPIFASHGIKVAPGITVRVSQWQENSAEISKQAAQLGYPIFVKPARGGSSKGTTKVKSADQLAAAINEAHKFDSKALVEQEITGREIECAVLEIDGVAKASTVGAIHIDSKFEFYDFQAKYLDGATSIELPAPIDSKISAEIQRLAVLAFKSLGCSGLARVDFFLTKNNEIIINELNTMPGFTATSVFPKMWQASGVGYSEIISALLKSALTRSNGVLGN</sequence>
<evidence type="ECO:0000256" key="3">
    <source>
        <dbReference type="ARBA" id="ARBA00004496"/>
    </source>
</evidence>
<comment type="pathway">
    <text evidence="4">Cell wall biogenesis; peptidoglycan biosynthesis.</text>
</comment>
<dbReference type="InterPro" id="IPR016185">
    <property type="entry name" value="PreATP-grasp_dom_sf"/>
</dbReference>
<reference evidence="18" key="1">
    <citation type="submission" date="2020-05" db="EMBL/GenBank/DDBJ databases">
        <authorList>
            <person name="Chiriac C."/>
            <person name="Salcher M."/>
            <person name="Ghai R."/>
            <person name="Kavagutti S V."/>
        </authorList>
    </citation>
    <scope>NUCLEOTIDE SEQUENCE</scope>
</reference>
<comment type="subcellular location">
    <subcellularLocation>
        <location evidence="3">Cytoplasm</location>
    </subcellularLocation>
</comment>
<evidence type="ECO:0000256" key="10">
    <source>
        <dbReference type="ARBA" id="ARBA00022840"/>
    </source>
</evidence>
<dbReference type="GO" id="GO:0005829">
    <property type="term" value="C:cytosol"/>
    <property type="evidence" value="ECO:0007669"/>
    <property type="project" value="TreeGrafter"/>
</dbReference>
<dbReference type="Gene3D" id="3.30.1490.20">
    <property type="entry name" value="ATP-grasp fold, A domain"/>
    <property type="match status" value="1"/>
</dbReference>
<dbReference type="PIRSF" id="PIRSF039102">
    <property type="entry name" value="Ddl/VanB"/>
    <property type="match status" value="1"/>
</dbReference>
<dbReference type="PROSITE" id="PS00843">
    <property type="entry name" value="DALA_DALA_LIGASE_1"/>
    <property type="match status" value="1"/>
</dbReference>
<dbReference type="SUPFAM" id="SSF56059">
    <property type="entry name" value="Glutathione synthetase ATP-binding domain-like"/>
    <property type="match status" value="1"/>
</dbReference>
<dbReference type="PROSITE" id="PS50975">
    <property type="entry name" value="ATP_GRASP"/>
    <property type="match status" value="1"/>
</dbReference>
<evidence type="ECO:0000256" key="11">
    <source>
        <dbReference type="ARBA" id="ARBA00022842"/>
    </source>
</evidence>
<evidence type="ECO:0000256" key="7">
    <source>
        <dbReference type="ARBA" id="ARBA00022598"/>
    </source>
</evidence>
<evidence type="ECO:0000256" key="4">
    <source>
        <dbReference type="ARBA" id="ARBA00004752"/>
    </source>
</evidence>
<gene>
    <name evidence="18" type="ORF">UFOPK3461_00881</name>
</gene>
<dbReference type="NCBIfam" id="TIGR01205">
    <property type="entry name" value="D_ala_D_alaTIGR"/>
    <property type="match status" value="1"/>
</dbReference>
<dbReference type="PROSITE" id="PS00844">
    <property type="entry name" value="DALA_DALA_LIGASE_2"/>
    <property type="match status" value="1"/>
</dbReference>
<dbReference type="Pfam" id="PF07478">
    <property type="entry name" value="Dala_Dala_lig_C"/>
    <property type="match status" value="1"/>
</dbReference>